<proteinExistence type="predicted"/>
<sequence length="99" mass="10777">MARHCGSLSRSLFSAARTIPTRSSSQPISPPSLRSHLLHSRRPLNSLPSSIGPLGCTYSMLPLHSAVASVRLTSRITVESRAFCELSQGMCYFMVLLVC</sequence>
<dbReference type="AlphaFoldDB" id="A0A4P1RET7"/>
<name>A0A4P1RET7_LUPAN</name>
<accession>A0A4P1RET7</accession>
<reference evidence="1 2" key="1">
    <citation type="journal article" date="2017" name="Plant Biotechnol. J.">
        <title>A comprehensive draft genome sequence for lupin (Lupinus angustifolius), an emerging health food: insights into plant-microbe interactions and legume evolution.</title>
        <authorList>
            <person name="Hane J.K."/>
            <person name="Ming Y."/>
            <person name="Kamphuis L.G."/>
            <person name="Nelson M.N."/>
            <person name="Garg G."/>
            <person name="Atkins C.A."/>
            <person name="Bayer P.E."/>
            <person name="Bravo A."/>
            <person name="Bringans S."/>
            <person name="Cannon S."/>
            <person name="Edwards D."/>
            <person name="Foley R."/>
            <person name="Gao L.L."/>
            <person name="Harrison M.J."/>
            <person name="Huang W."/>
            <person name="Hurgobin B."/>
            <person name="Li S."/>
            <person name="Liu C.W."/>
            <person name="McGrath A."/>
            <person name="Morahan G."/>
            <person name="Murray J."/>
            <person name="Weller J."/>
            <person name="Jian J."/>
            <person name="Singh K.B."/>
        </authorList>
    </citation>
    <scope>NUCLEOTIDE SEQUENCE [LARGE SCALE GENOMIC DNA]</scope>
    <source>
        <strain evidence="2">cv. Tanjil</strain>
        <tissue evidence="1">Whole plant</tissue>
    </source>
</reference>
<dbReference type="EMBL" id="CM007366">
    <property type="protein sequence ID" value="OIW09681.1"/>
    <property type="molecule type" value="Genomic_DNA"/>
</dbReference>
<dbReference type="Gramene" id="OIW09681">
    <property type="protein sequence ID" value="OIW09681"/>
    <property type="gene ID" value="TanjilG_06487"/>
</dbReference>
<dbReference type="Proteomes" id="UP000188354">
    <property type="component" value="Chromosome LG06"/>
</dbReference>
<dbReference type="PANTHER" id="PTHR33156:SF69">
    <property type="match status" value="1"/>
</dbReference>
<gene>
    <name evidence="1" type="ORF">TanjilG_06487</name>
</gene>
<dbReference type="InterPro" id="IPR043459">
    <property type="entry name" value="NFD6/NOXY2-like"/>
</dbReference>
<evidence type="ECO:0000313" key="1">
    <source>
        <dbReference type="EMBL" id="OIW09681.1"/>
    </source>
</evidence>
<evidence type="ECO:0000313" key="2">
    <source>
        <dbReference type="Proteomes" id="UP000188354"/>
    </source>
</evidence>
<keyword evidence="2" id="KW-1185">Reference proteome</keyword>
<dbReference type="PANTHER" id="PTHR33156">
    <property type="entry name" value="OS02G0230000 PROTEIN"/>
    <property type="match status" value="1"/>
</dbReference>
<protein>
    <submittedName>
        <fullName evidence="1">Uncharacterized protein</fullName>
    </submittedName>
</protein>
<organism evidence="1 2">
    <name type="scientific">Lupinus angustifolius</name>
    <name type="common">Narrow-leaved blue lupine</name>
    <dbReference type="NCBI Taxonomy" id="3871"/>
    <lineage>
        <taxon>Eukaryota</taxon>
        <taxon>Viridiplantae</taxon>
        <taxon>Streptophyta</taxon>
        <taxon>Embryophyta</taxon>
        <taxon>Tracheophyta</taxon>
        <taxon>Spermatophyta</taxon>
        <taxon>Magnoliopsida</taxon>
        <taxon>eudicotyledons</taxon>
        <taxon>Gunneridae</taxon>
        <taxon>Pentapetalae</taxon>
        <taxon>rosids</taxon>
        <taxon>fabids</taxon>
        <taxon>Fabales</taxon>
        <taxon>Fabaceae</taxon>
        <taxon>Papilionoideae</taxon>
        <taxon>50 kb inversion clade</taxon>
        <taxon>genistoids sensu lato</taxon>
        <taxon>core genistoids</taxon>
        <taxon>Genisteae</taxon>
        <taxon>Lupinus</taxon>
    </lineage>
</organism>